<feature type="domain" description="Transposase IS30-like HTH" evidence="1">
    <location>
        <begin position="1"/>
        <end position="40"/>
    </location>
</feature>
<keyword evidence="3" id="KW-1185">Reference proteome</keyword>
<name>A0ABR6LBP7_9HYPH</name>
<dbReference type="Pfam" id="PF13936">
    <property type="entry name" value="HTH_38"/>
    <property type="match status" value="1"/>
</dbReference>
<accession>A0ABR6LBP7</accession>
<protein>
    <recommendedName>
        <fullName evidence="1">Transposase IS30-like HTH domain-containing protein</fullName>
    </recommendedName>
</protein>
<dbReference type="EMBL" id="JACHOT010000012">
    <property type="protein sequence ID" value="MBB4653341.1"/>
    <property type="molecule type" value="Genomic_DNA"/>
</dbReference>
<organism evidence="2 3">
    <name type="scientific">Aminobacter niigataensis</name>
    <dbReference type="NCBI Taxonomy" id="83265"/>
    <lineage>
        <taxon>Bacteria</taxon>
        <taxon>Pseudomonadati</taxon>
        <taxon>Pseudomonadota</taxon>
        <taxon>Alphaproteobacteria</taxon>
        <taxon>Hyphomicrobiales</taxon>
        <taxon>Phyllobacteriaceae</taxon>
        <taxon>Aminobacter</taxon>
    </lineage>
</organism>
<dbReference type="InterPro" id="IPR025246">
    <property type="entry name" value="IS30-like_HTH"/>
</dbReference>
<gene>
    <name evidence="2" type="ORF">GGQ99_005131</name>
</gene>
<evidence type="ECO:0000313" key="3">
    <source>
        <dbReference type="Proteomes" id="UP000539538"/>
    </source>
</evidence>
<sequence>MTLADRRRLYHLVERKVPINEMARQLGRHRSTIYREIKRNTFRDHELPDYDGYYSTVADDIAKERRRRLRKLTGLAIIDICLRRAANAVRGASDSRETACFLPVTGYRNILILLAIDLNLVTGRATF</sequence>
<dbReference type="Proteomes" id="UP000539538">
    <property type="component" value="Unassembled WGS sequence"/>
</dbReference>
<comment type="caution">
    <text evidence="2">The sequence shown here is derived from an EMBL/GenBank/DDBJ whole genome shotgun (WGS) entry which is preliminary data.</text>
</comment>
<evidence type="ECO:0000259" key="1">
    <source>
        <dbReference type="Pfam" id="PF13936"/>
    </source>
</evidence>
<proteinExistence type="predicted"/>
<reference evidence="2 3" key="1">
    <citation type="submission" date="2020-08" db="EMBL/GenBank/DDBJ databases">
        <title>Genomic Encyclopedia of Type Strains, Phase IV (KMG-IV): sequencing the most valuable type-strain genomes for metagenomic binning, comparative biology and taxonomic classification.</title>
        <authorList>
            <person name="Goeker M."/>
        </authorList>
    </citation>
    <scope>NUCLEOTIDE SEQUENCE [LARGE SCALE GENOMIC DNA]</scope>
    <source>
        <strain evidence="2 3">DSM 7050</strain>
    </source>
</reference>
<evidence type="ECO:0000313" key="2">
    <source>
        <dbReference type="EMBL" id="MBB4653341.1"/>
    </source>
</evidence>